<name>A0A2P2C9L8_9ZZZZ</name>
<dbReference type="PIRSF" id="PIRSF037567">
    <property type="entry name" value="MTTB_MeTrfase"/>
    <property type="match status" value="1"/>
</dbReference>
<keyword evidence="3 4" id="KW-0808">Transferase</keyword>
<evidence type="ECO:0000256" key="3">
    <source>
        <dbReference type="ARBA" id="ARBA00022679"/>
    </source>
</evidence>
<dbReference type="Pfam" id="PF06253">
    <property type="entry name" value="MTTB"/>
    <property type="match status" value="1"/>
</dbReference>
<evidence type="ECO:0000256" key="2">
    <source>
        <dbReference type="ARBA" id="ARBA00022603"/>
    </source>
</evidence>
<evidence type="ECO:0000256" key="1">
    <source>
        <dbReference type="ARBA" id="ARBA00007137"/>
    </source>
</evidence>
<reference evidence="4" key="1">
    <citation type="submission" date="2015-08" db="EMBL/GenBank/DDBJ databases">
        <authorList>
            <person name="Babu N.S."/>
            <person name="Beckwith C.J."/>
            <person name="Beseler K.G."/>
            <person name="Brison A."/>
            <person name="Carone J.V."/>
            <person name="Caskin T.P."/>
            <person name="Diamond M."/>
            <person name="Durham M.E."/>
            <person name="Foxe J.M."/>
            <person name="Go M."/>
            <person name="Henderson B.A."/>
            <person name="Jones I.B."/>
            <person name="McGettigan J.A."/>
            <person name="Micheletti S.J."/>
            <person name="Nasrallah M.E."/>
            <person name="Ortiz D."/>
            <person name="Piller C.R."/>
            <person name="Privatt S.R."/>
            <person name="Schneider S.L."/>
            <person name="Sharp S."/>
            <person name="Smith T.C."/>
            <person name="Stanton J.D."/>
            <person name="Ullery H.E."/>
            <person name="Wilson R.J."/>
            <person name="Serrano M.G."/>
            <person name="Buck G."/>
            <person name="Lee V."/>
            <person name="Wang Y."/>
            <person name="Carvalho R."/>
            <person name="Voegtly L."/>
            <person name="Shi R."/>
            <person name="Duckworth R."/>
            <person name="Johnson A."/>
            <person name="Loviza R."/>
            <person name="Walstead R."/>
            <person name="Shah Z."/>
            <person name="Kiflezghi M."/>
            <person name="Wade K."/>
            <person name="Ball S.L."/>
            <person name="Bradley K.W."/>
            <person name="Asai D.J."/>
            <person name="Bowman C.A."/>
            <person name="Russell D.A."/>
            <person name="Pope W.H."/>
            <person name="Jacobs-Sera D."/>
            <person name="Hendrix R.W."/>
            <person name="Hatfull G.F."/>
        </authorList>
    </citation>
    <scope>NUCLEOTIDE SEQUENCE</scope>
</reference>
<gene>
    <name evidence="4" type="ORF">NOCA2530044</name>
</gene>
<dbReference type="EMBL" id="CZKA01000049">
    <property type="protein sequence ID" value="CUR58691.1"/>
    <property type="molecule type" value="Genomic_DNA"/>
</dbReference>
<protein>
    <submittedName>
        <fullName evidence="4">Putative trimethylamine methyltransferase</fullName>
    </submittedName>
</protein>
<organism evidence="4">
    <name type="scientific">metagenome</name>
    <dbReference type="NCBI Taxonomy" id="256318"/>
    <lineage>
        <taxon>unclassified sequences</taxon>
        <taxon>metagenomes</taxon>
    </lineage>
</organism>
<dbReference type="InterPro" id="IPR010426">
    <property type="entry name" value="MTTB_MeTrfase"/>
</dbReference>
<dbReference type="GO" id="GO:0008168">
    <property type="term" value="F:methyltransferase activity"/>
    <property type="evidence" value="ECO:0007669"/>
    <property type="project" value="UniProtKB-KW"/>
</dbReference>
<dbReference type="InterPro" id="IPR038601">
    <property type="entry name" value="MttB-like_sf"/>
</dbReference>
<proteinExistence type="inferred from homology"/>
<dbReference type="GO" id="GO:0015948">
    <property type="term" value="P:methanogenesis"/>
    <property type="evidence" value="ECO:0007669"/>
    <property type="project" value="InterPro"/>
</dbReference>
<dbReference type="Gene3D" id="3.20.20.480">
    <property type="entry name" value="Trimethylamine methyltransferase-like"/>
    <property type="match status" value="1"/>
</dbReference>
<evidence type="ECO:0000313" key="4">
    <source>
        <dbReference type="EMBL" id="CUR58691.1"/>
    </source>
</evidence>
<accession>A0A2P2C9L8</accession>
<dbReference type="GO" id="GO:0032259">
    <property type="term" value="P:methylation"/>
    <property type="evidence" value="ECO:0007669"/>
    <property type="project" value="UniProtKB-KW"/>
</dbReference>
<keyword evidence="2 4" id="KW-0489">Methyltransferase</keyword>
<sequence>MFHNRMPRYEILSADAMETLDRGWRKLMTEIGVEFMDERALELFRQAGQKVVDNTVFLDPDFVLAQVAKAPSEFDVQARNPANSVHIGGDSMAFGAVYGPPFVRQGDVRRDATMSDFRNFTKLAQSFEVMDSAGGVICEPNDTPLDSRHLDMTYALQTLTDKVYMGNVVSGVNAADTIAMSSILFGGRENIVKTPASIQLINCNSPLRWDDRMLEAQFEYSSAGQPVVLTPFILMGAMSPVTIPAALVQQIVEALSGIALSQLINPGCPVIFGSFLSNIDMQSGSPTFGTPESGIGLLCTGQIARHFGLPFRTGGGLTSSQVPDAQAGYEALMTMMPTFLAGANWVMHSAGWLEGGLVAGYEKFIVDIEILQMMHAEFTPLEIDEDSMAFGAHEEVGHGGHFLGAMHTMERFRTCFYRPLLSSSDNYEKWMRNGGVDAAHRAEKIYQKKLEEYVAPPLDDAIRLELEEYVVRRRAELGD</sequence>
<dbReference type="AlphaFoldDB" id="A0A2P2C9L8"/>
<comment type="similarity">
    <text evidence="1">Belongs to the trimethylamine methyltransferase family.</text>
</comment>